<dbReference type="GO" id="GO:0009001">
    <property type="term" value="F:serine O-acetyltransferase activity"/>
    <property type="evidence" value="ECO:0007669"/>
    <property type="project" value="UniProtKB-EC"/>
</dbReference>
<accession>A0ABX4MI59</accession>
<dbReference type="SUPFAM" id="SSF51161">
    <property type="entry name" value="Trimeric LpxA-like enzymes"/>
    <property type="match status" value="1"/>
</dbReference>
<sequence>MTTPKTPSPLTPLSLLLAKDTNPMNKFIISKLFSEALNSNWSGPLKGLMVSKNLHLVLMRFLLIVTRINFKAIEGLTGLALNNNLWNIVIGDILATYRKDPTCASLIDCITKPGFKATFLYRLSTVVKPSLSTRLLRFIENHYKARISNTTRIGRCFVLCRPSGVSLEGSILIGDNVMIACSVVLGASEGVQNNLPTIIHSGCNIEPNGIVLSRAEVGHCCRIGSFSVVSGWILPCNHVPSPSYHLNKPLT</sequence>
<keyword evidence="2" id="KW-1185">Reference proteome</keyword>
<dbReference type="EMBL" id="NXGS01000018">
    <property type="protein sequence ID" value="PIM96526.1"/>
    <property type="molecule type" value="Genomic_DNA"/>
</dbReference>
<dbReference type="PANTHER" id="PTHR42811">
    <property type="entry name" value="SERINE ACETYLTRANSFERASE"/>
    <property type="match status" value="1"/>
</dbReference>
<proteinExistence type="predicted"/>
<protein>
    <submittedName>
        <fullName evidence="1">Serine acetyltransferase</fullName>
        <ecNumber evidence="1">2.3.1.30</ecNumber>
    </submittedName>
</protein>
<reference evidence="1" key="1">
    <citation type="submission" date="2017-09" db="EMBL/GenBank/DDBJ databases">
        <authorList>
            <person name="Campbell M.A."/>
            <person name="Lukasik P."/>
            <person name="Simon C."/>
            <person name="McCutcheon J.P."/>
        </authorList>
    </citation>
    <scope>NUCLEOTIDE SEQUENCE [LARGE SCALE GENOMIC DNA]</scope>
    <source>
        <strain evidence="1">ALECUR</strain>
    </source>
</reference>
<dbReference type="Proteomes" id="UP000229529">
    <property type="component" value="Unassembled WGS sequence"/>
</dbReference>
<dbReference type="InterPro" id="IPR011004">
    <property type="entry name" value="Trimer_LpxA-like_sf"/>
</dbReference>
<keyword evidence="1" id="KW-0012">Acyltransferase</keyword>
<evidence type="ECO:0000313" key="1">
    <source>
        <dbReference type="EMBL" id="PIM96526.1"/>
    </source>
</evidence>
<evidence type="ECO:0000313" key="2">
    <source>
        <dbReference type="Proteomes" id="UP000229529"/>
    </source>
</evidence>
<gene>
    <name evidence="1" type="primary">cysE</name>
    <name evidence="1" type="ORF">alecur_63</name>
</gene>
<name>A0ABX4MI59_9HYPH</name>
<comment type="caution">
    <text evidence="1">The sequence shown here is derived from an EMBL/GenBank/DDBJ whole genome shotgun (WGS) entry which is preliminary data.</text>
</comment>
<dbReference type="EC" id="2.3.1.30" evidence="1"/>
<keyword evidence="1" id="KW-0808">Transferase</keyword>
<dbReference type="Gene3D" id="2.160.10.10">
    <property type="entry name" value="Hexapeptide repeat proteins"/>
    <property type="match status" value="1"/>
</dbReference>
<organism evidence="1 2">
    <name type="scientific">Candidatus Hodgkinia cicadicola</name>
    <dbReference type="NCBI Taxonomy" id="573658"/>
    <lineage>
        <taxon>Bacteria</taxon>
        <taxon>Pseudomonadati</taxon>
        <taxon>Pseudomonadota</taxon>
        <taxon>Alphaproteobacteria</taxon>
        <taxon>Hyphomicrobiales</taxon>
        <taxon>Candidatus Hodgkinia</taxon>
    </lineage>
</organism>